<dbReference type="Gene3D" id="3.20.20.190">
    <property type="entry name" value="Phosphatidylinositol (PI) phosphodiesterase"/>
    <property type="match status" value="1"/>
</dbReference>
<gene>
    <name evidence="3" type="ORF">A4R26_24805</name>
</gene>
<evidence type="ECO:0000313" key="3">
    <source>
        <dbReference type="EMBL" id="OQP57441.1"/>
    </source>
</evidence>
<protein>
    <recommendedName>
        <fullName evidence="1">Altered inheritance of mitochondria protein 6</fullName>
    </recommendedName>
</protein>
<accession>A0A1V9FGP3</accession>
<evidence type="ECO:0000256" key="1">
    <source>
        <dbReference type="ARBA" id="ARBA00014286"/>
    </source>
</evidence>
<dbReference type="RefSeq" id="WP_081167755.1">
    <property type="nucleotide sequence ID" value="NZ_LWBP01000194.1"/>
</dbReference>
<dbReference type="GO" id="GO:0008081">
    <property type="term" value="F:phosphoric diester hydrolase activity"/>
    <property type="evidence" value="ECO:0007669"/>
    <property type="project" value="InterPro"/>
</dbReference>
<dbReference type="CDD" id="cd08577">
    <property type="entry name" value="PI-PLCc_GDPD_SF_unchar3"/>
    <property type="match status" value="1"/>
</dbReference>
<organism evidence="3 4">
    <name type="scientific">Niastella populi</name>
    <dbReference type="NCBI Taxonomy" id="550983"/>
    <lineage>
        <taxon>Bacteria</taxon>
        <taxon>Pseudomonadati</taxon>
        <taxon>Bacteroidota</taxon>
        <taxon>Chitinophagia</taxon>
        <taxon>Chitinophagales</taxon>
        <taxon>Chitinophagaceae</taxon>
        <taxon>Niastella</taxon>
    </lineage>
</organism>
<name>A0A1V9FGP3_9BACT</name>
<dbReference type="PANTHER" id="PTHR31571:SF1">
    <property type="entry name" value="ALTERED INHERITANCE OF MITOCHONDRIA PROTEIN 6"/>
    <property type="match status" value="1"/>
</dbReference>
<dbReference type="AlphaFoldDB" id="A0A1V9FGP3"/>
<comment type="caution">
    <text evidence="3">The sequence shown here is derived from an EMBL/GenBank/DDBJ whole genome shotgun (WGS) entry which is preliminary data.</text>
</comment>
<dbReference type="STRING" id="550983.A4R26_24805"/>
<sequence length="288" mass="32471">MNKIVFSLLLLIGTATFAQPKQYTTANAHSHNDYEQPVPLHTAYSEMFGSVEADVFWHNGQLLVAHKAEELRPGRTLEEMYLKPLARLVKKNKGHIYADTSRRLQLMIDLKTNGDTTLRTLVELLQKYPVLTGCSSLQIAISGNRPDVSAFTSYPAYIGFDGELEKEYPAEALSRIVMMSADLKKYTSWSGNGIIPASQWDSLQRAVNHAHALRKPVRFWASPDFTNAWYQLIKLEVDYINTDSIRALAGFLRKLPASSFKNETGYKTYQMEPGWSSFTPGIPPIKAH</sequence>
<dbReference type="GO" id="GO:0006629">
    <property type="term" value="P:lipid metabolic process"/>
    <property type="evidence" value="ECO:0007669"/>
    <property type="project" value="InterPro"/>
</dbReference>
<dbReference type="InterPro" id="IPR039559">
    <property type="entry name" value="AIM6_PI-PLC-like_dom"/>
</dbReference>
<keyword evidence="4" id="KW-1185">Reference proteome</keyword>
<reference evidence="4" key="1">
    <citation type="submission" date="2016-04" db="EMBL/GenBank/DDBJ databases">
        <authorList>
            <person name="Chen L."/>
            <person name="Zhuang W."/>
            <person name="Wang G."/>
        </authorList>
    </citation>
    <scope>NUCLEOTIDE SEQUENCE [LARGE SCALE GENOMIC DNA]</scope>
    <source>
        <strain evidence="4">208</strain>
    </source>
</reference>
<feature type="chain" id="PRO_5013161848" description="Altered inheritance of mitochondria protein 6" evidence="2">
    <location>
        <begin position="19"/>
        <end position="288"/>
    </location>
</feature>
<proteinExistence type="predicted"/>
<keyword evidence="2" id="KW-0732">Signal</keyword>
<dbReference type="Proteomes" id="UP000192276">
    <property type="component" value="Unassembled WGS sequence"/>
</dbReference>
<dbReference type="InterPro" id="IPR017946">
    <property type="entry name" value="PLC-like_Pdiesterase_TIM-brl"/>
</dbReference>
<evidence type="ECO:0000313" key="4">
    <source>
        <dbReference type="Proteomes" id="UP000192276"/>
    </source>
</evidence>
<feature type="signal peptide" evidence="2">
    <location>
        <begin position="1"/>
        <end position="18"/>
    </location>
</feature>
<evidence type="ECO:0000256" key="2">
    <source>
        <dbReference type="SAM" id="SignalP"/>
    </source>
</evidence>
<dbReference type="PANTHER" id="PTHR31571">
    <property type="entry name" value="ALTERED INHERITANCE OF MITOCHONDRIA PROTEIN 6"/>
    <property type="match status" value="1"/>
</dbReference>
<dbReference type="InterPro" id="IPR051236">
    <property type="entry name" value="HAT_RTT109-like"/>
</dbReference>
<dbReference type="SUPFAM" id="SSF51695">
    <property type="entry name" value="PLC-like phosphodiesterases"/>
    <property type="match status" value="1"/>
</dbReference>
<dbReference type="EMBL" id="LWBP01000194">
    <property type="protein sequence ID" value="OQP57441.1"/>
    <property type="molecule type" value="Genomic_DNA"/>
</dbReference>